<dbReference type="EMBL" id="CM018033">
    <property type="protein sequence ID" value="KAA8544735.1"/>
    <property type="molecule type" value="Genomic_DNA"/>
</dbReference>
<evidence type="ECO:0000259" key="4">
    <source>
        <dbReference type="PROSITE" id="PS51352"/>
    </source>
</evidence>
<dbReference type="InterPro" id="IPR013766">
    <property type="entry name" value="Thioredoxin_domain"/>
</dbReference>
<dbReference type="SUPFAM" id="SSF52833">
    <property type="entry name" value="Thioredoxin-like"/>
    <property type="match status" value="1"/>
</dbReference>
<dbReference type="FunFam" id="3.40.30.10:FF:000245">
    <property type="entry name" value="Thioredoxin"/>
    <property type="match status" value="1"/>
</dbReference>
<protein>
    <recommendedName>
        <fullName evidence="4">Thioredoxin domain-containing protein</fullName>
    </recommendedName>
</protein>
<proteinExistence type="predicted"/>
<dbReference type="Proteomes" id="UP000325577">
    <property type="component" value="Linkage Group LG10"/>
</dbReference>
<organism evidence="5 6">
    <name type="scientific">Nyssa sinensis</name>
    <dbReference type="NCBI Taxonomy" id="561372"/>
    <lineage>
        <taxon>Eukaryota</taxon>
        <taxon>Viridiplantae</taxon>
        <taxon>Streptophyta</taxon>
        <taxon>Embryophyta</taxon>
        <taxon>Tracheophyta</taxon>
        <taxon>Spermatophyta</taxon>
        <taxon>Magnoliopsida</taxon>
        <taxon>eudicotyledons</taxon>
        <taxon>Gunneridae</taxon>
        <taxon>Pentapetalae</taxon>
        <taxon>asterids</taxon>
        <taxon>Cornales</taxon>
        <taxon>Nyssaceae</taxon>
        <taxon>Nyssa</taxon>
    </lineage>
</organism>
<gene>
    <name evidence="5" type="ORF">F0562_019561</name>
</gene>
<feature type="domain" description="Thioredoxin" evidence="4">
    <location>
        <begin position="57"/>
        <end position="208"/>
    </location>
</feature>
<dbReference type="CDD" id="cd02947">
    <property type="entry name" value="TRX_family"/>
    <property type="match status" value="1"/>
</dbReference>
<dbReference type="InterPro" id="IPR036249">
    <property type="entry name" value="Thioredoxin-like_sf"/>
</dbReference>
<dbReference type="PROSITE" id="PS51352">
    <property type="entry name" value="THIOREDOXIN_2"/>
    <property type="match status" value="1"/>
</dbReference>
<dbReference type="Pfam" id="PF00085">
    <property type="entry name" value="Thioredoxin"/>
    <property type="match status" value="1"/>
</dbReference>
<evidence type="ECO:0000313" key="5">
    <source>
        <dbReference type="EMBL" id="KAA8544735.1"/>
    </source>
</evidence>
<name>A0A5J5BNZ8_9ASTE</name>
<dbReference type="PANTHER" id="PTHR46115">
    <property type="entry name" value="THIOREDOXIN-LIKE PROTEIN 1"/>
    <property type="match status" value="1"/>
</dbReference>
<reference evidence="5 6" key="1">
    <citation type="submission" date="2019-09" db="EMBL/GenBank/DDBJ databases">
        <title>A chromosome-level genome assembly of the Chinese tupelo Nyssa sinensis.</title>
        <authorList>
            <person name="Yang X."/>
            <person name="Kang M."/>
            <person name="Yang Y."/>
            <person name="Xiong H."/>
            <person name="Wang M."/>
            <person name="Zhang Z."/>
            <person name="Wang Z."/>
            <person name="Wu H."/>
            <person name="Ma T."/>
            <person name="Liu J."/>
            <person name="Xi Z."/>
        </authorList>
    </citation>
    <scope>NUCLEOTIDE SEQUENCE [LARGE SCALE GENOMIC DNA]</scope>
    <source>
        <strain evidence="5">J267</strain>
        <tissue evidence="5">Leaf</tissue>
    </source>
</reference>
<keyword evidence="2" id="KW-1015">Disulfide bond</keyword>
<keyword evidence="1" id="KW-0249">Electron transport</keyword>
<accession>A0A5J5BNZ8</accession>
<keyword evidence="1" id="KW-0813">Transport</keyword>
<evidence type="ECO:0000256" key="1">
    <source>
        <dbReference type="ARBA" id="ARBA00022982"/>
    </source>
</evidence>
<keyword evidence="3" id="KW-0676">Redox-active center</keyword>
<dbReference type="AlphaFoldDB" id="A0A5J5BNZ8"/>
<sequence>MNKSSKQTEKSFWRERMGSALMRTCILRHLIRNRSRCPLLFSLTETLILSPNQVQYSSKGSSKPLFDSTVAPTTTTRFQLSQNFNLCRNLSSSSSGPSNIVVIGSEEEFNSSLRKAQDESLPAIFYFTAAWCGPCRLLSPIIGQLSEKYPHVTTYKIDIDQEGLGSTLSKLNIHSVPTLHLFQNGKKVSEVIGADVQRLKDDMEKLYQ</sequence>
<evidence type="ECO:0000313" key="6">
    <source>
        <dbReference type="Proteomes" id="UP000325577"/>
    </source>
</evidence>
<dbReference type="Gene3D" id="3.40.30.10">
    <property type="entry name" value="Glutaredoxin"/>
    <property type="match status" value="1"/>
</dbReference>
<dbReference type="OrthoDB" id="2121326at2759"/>
<evidence type="ECO:0000256" key="2">
    <source>
        <dbReference type="ARBA" id="ARBA00023157"/>
    </source>
</evidence>
<keyword evidence="6" id="KW-1185">Reference proteome</keyword>
<evidence type="ECO:0000256" key="3">
    <source>
        <dbReference type="ARBA" id="ARBA00023284"/>
    </source>
</evidence>